<name>A0A0L6Z970_9CLOT</name>
<dbReference type="STRING" id="36844.SAMN04488501_12422"/>
<dbReference type="Proteomes" id="UP000037043">
    <property type="component" value="Unassembled WGS sequence"/>
</dbReference>
<dbReference type="InterPro" id="IPR036866">
    <property type="entry name" value="RibonucZ/Hydroxyglut_hydro"/>
</dbReference>
<dbReference type="PANTHER" id="PTHR46018:SF4">
    <property type="entry name" value="METALLO-HYDROLASE YHFI-RELATED"/>
    <property type="match status" value="1"/>
</dbReference>
<dbReference type="RefSeq" id="WP_052221666.1">
    <property type="nucleotide sequence ID" value="NZ_LHUR01000023.1"/>
</dbReference>
<organism evidence="2 3">
    <name type="scientific">Clostridium homopropionicum DSM 5847</name>
    <dbReference type="NCBI Taxonomy" id="1121318"/>
    <lineage>
        <taxon>Bacteria</taxon>
        <taxon>Bacillati</taxon>
        <taxon>Bacillota</taxon>
        <taxon>Clostridia</taxon>
        <taxon>Eubacteriales</taxon>
        <taxon>Clostridiaceae</taxon>
        <taxon>Clostridium</taxon>
    </lineage>
</organism>
<evidence type="ECO:0000313" key="2">
    <source>
        <dbReference type="EMBL" id="KOA19521.1"/>
    </source>
</evidence>
<dbReference type="CDD" id="cd07716">
    <property type="entry name" value="RNaseZ_short-form-like_MBL-fold"/>
    <property type="match status" value="1"/>
</dbReference>
<accession>A0A0L6Z970</accession>
<dbReference type="InterPro" id="IPR001279">
    <property type="entry name" value="Metallo-B-lactamas"/>
</dbReference>
<evidence type="ECO:0000313" key="3">
    <source>
        <dbReference type="Proteomes" id="UP000037043"/>
    </source>
</evidence>
<proteinExistence type="predicted"/>
<gene>
    <name evidence="2" type="primary">rbn_2</name>
    <name evidence="2" type="ORF">CLHOM_21320</name>
</gene>
<feature type="domain" description="Metallo-beta-lactamase" evidence="1">
    <location>
        <begin position="18"/>
        <end position="188"/>
    </location>
</feature>
<dbReference type="EMBL" id="LHUR01000023">
    <property type="protein sequence ID" value="KOA19521.1"/>
    <property type="molecule type" value="Genomic_DNA"/>
</dbReference>
<dbReference type="EC" id="3.1.26.11" evidence="2"/>
<dbReference type="SUPFAM" id="SSF56281">
    <property type="entry name" value="Metallo-hydrolase/oxidoreductase"/>
    <property type="match status" value="1"/>
</dbReference>
<dbReference type="AlphaFoldDB" id="A0A0L6Z970"/>
<comment type="caution">
    <text evidence="2">The sequence shown here is derived from an EMBL/GenBank/DDBJ whole genome shotgun (WGS) entry which is preliminary data.</text>
</comment>
<sequence length="243" mass="27466">MKLTVVGYWGAFPNKNEATSGYLINSEDYNILVDCGSGVLSEVQNYIDLSKIDAIILSHFHADHISDIYCLQYEAYLSLKMNIRKKPLEIYAHDLDSKFNGLNYKNATVAKRIDDKTVLNFGDLNVSFKKVIHEVPCFAMRFQEKNKVITYSADTEWCNEIIDLSNGADLFICETSLFNNLKGQVSGHLTAGEVGKIANMSKVKKLLLTHFPHYGDLEQLVTEAKEEFKGEIYKAKTGLTFEL</sequence>
<reference evidence="3" key="1">
    <citation type="submission" date="2015-08" db="EMBL/GenBank/DDBJ databases">
        <title>Genome sequence of the strict anaerobe Clostridium homopropionicum LuHBu1 (DSM 5847T).</title>
        <authorList>
            <person name="Poehlein A."/>
            <person name="Beck M."/>
            <person name="Schiel-Bengelsdorf B."/>
            <person name="Bengelsdorf F.R."/>
            <person name="Daniel R."/>
            <person name="Duerre P."/>
        </authorList>
    </citation>
    <scope>NUCLEOTIDE SEQUENCE [LARGE SCALE GENOMIC DNA]</scope>
    <source>
        <strain evidence="3">DSM 5847</strain>
    </source>
</reference>
<evidence type="ECO:0000259" key="1">
    <source>
        <dbReference type="SMART" id="SM00849"/>
    </source>
</evidence>
<dbReference type="GO" id="GO:0042781">
    <property type="term" value="F:3'-tRNA processing endoribonuclease activity"/>
    <property type="evidence" value="ECO:0007669"/>
    <property type="project" value="UniProtKB-EC"/>
</dbReference>
<dbReference type="SMART" id="SM00849">
    <property type="entry name" value="Lactamase_B"/>
    <property type="match status" value="1"/>
</dbReference>
<dbReference type="Gene3D" id="3.60.15.10">
    <property type="entry name" value="Ribonuclease Z/Hydroxyacylglutathione hydrolase-like"/>
    <property type="match status" value="1"/>
</dbReference>
<dbReference type="Pfam" id="PF12706">
    <property type="entry name" value="Lactamase_B_2"/>
    <property type="match status" value="1"/>
</dbReference>
<keyword evidence="2" id="KW-0378">Hydrolase</keyword>
<protein>
    <submittedName>
        <fullName evidence="2">Ribonuclease BN</fullName>
        <ecNumber evidence="2">3.1.26.11</ecNumber>
    </submittedName>
</protein>
<dbReference type="PATRIC" id="fig|1121318.3.peg.2146"/>
<dbReference type="PANTHER" id="PTHR46018">
    <property type="entry name" value="ZINC PHOSPHODIESTERASE ELAC PROTEIN 1"/>
    <property type="match status" value="1"/>
</dbReference>
<keyword evidence="3" id="KW-1185">Reference proteome</keyword>